<evidence type="ECO:0000256" key="7">
    <source>
        <dbReference type="SAM" id="MobiDB-lite"/>
    </source>
</evidence>
<evidence type="ECO:0000256" key="8">
    <source>
        <dbReference type="SAM" id="Phobius"/>
    </source>
</evidence>
<comment type="caution">
    <text evidence="11">The sequence shown here is derived from an EMBL/GenBank/DDBJ whole genome shotgun (WGS) entry which is preliminary data.</text>
</comment>
<dbReference type="PROSITE" id="PS50885">
    <property type="entry name" value="HAMP"/>
    <property type="match status" value="1"/>
</dbReference>
<keyword evidence="12" id="KW-1185">Reference proteome</keyword>
<reference evidence="11 12" key="1">
    <citation type="journal article" date="2016" name="Front. Microbiol.">
        <title>Microevolution Analysis of Bacillus coahuilensis Unveils Differences in Phosphorus Acquisition Strategies and Their Regulation.</title>
        <authorList>
            <person name="Gomez-Lunar Z."/>
            <person name="Hernandez-Gonzalez I."/>
            <person name="Rodriguez-Torres M.D."/>
            <person name="Souza V."/>
            <person name="Olmedo-Alvarez G."/>
        </authorList>
    </citation>
    <scope>NUCLEOTIDE SEQUENCE [LARGE SCALE GENOMIC DNA]</scope>
    <source>
        <strain evidence="12">p1.1.43</strain>
    </source>
</reference>
<organism evidence="11 12">
    <name type="scientific">Bacillus coahuilensis p1.1.43</name>
    <dbReference type="NCBI Taxonomy" id="1150625"/>
    <lineage>
        <taxon>Bacteria</taxon>
        <taxon>Bacillati</taxon>
        <taxon>Bacillota</taxon>
        <taxon>Bacilli</taxon>
        <taxon>Bacillales</taxon>
        <taxon>Bacillaceae</taxon>
        <taxon>Bacillus</taxon>
    </lineage>
</organism>
<evidence type="ECO:0000256" key="4">
    <source>
        <dbReference type="ARBA" id="ARBA00023224"/>
    </source>
</evidence>
<keyword evidence="8" id="KW-0812">Transmembrane</keyword>
<dbReference type="PANTHER" id="PTHR32089">
    <property type="entry name" value="METHYL-ACCEPTING CHEMOTAXIS PROTEIN MCPB"/>
    <property type="match status" value="1"/>
</dbReference>
<evidence type="ECO:0000256" key="6">
    <source>
        <dbReference type="PROSITE-ProRule" id="PRU00284"/>
    </source>
</evidence>
<dbReference type="PANTHER" id="PTHR32089:SF112">
    <property type="entry name" value="LYSOZYME-LIKE PROTEIN-RELATED"/>
    <property type="match status" value="1"/>
</dbReference>
<feature type="transmembrane region" description="Helical" evidence="8">
    <location>
        <begin position="304"/>
        <end position="326"/>
    </location>
</feature>
<evidence type="ECO:0000256" key="1">
    <source>
        <dbReference type="ARBA" id="ARBA00004236"/>
    </source>
</evidence>
<evidence type="ECO:0000313" key="11">
    <source>
        <dbReference type="EMBL" id="KUP05228.1"/>
    </source>
</evidence>
<dbReference type="AlphaFoldDB" id="A0A147K637"/>
<dbReference type="SMART" id="SM00283">
    <property type="entry name" value="MA"/>
    <property type="match status" value="1"/>
</dbReference>
<gene>
    <name evidence="11" type="ORF">Q75_13315</name>
</gene>
<feature type="transmembrane region" description="Helical" evidence="8">
    <location>
        <begin position="20"/>
        <end position="43"/>
    </location>
</feature>
<dbReference type="InterPro" id="IPR029151">
    <property type="entry name" value="Sensor-like_sf"/>
</dbReference>
<evidence type="ECO:0000256" key="2">
    <source>
        <dbReference type="ARBA" id="ARBA00022475"/>
    </source>
</evidence>
<dbReference type="Pfam" id="PF00672">
    <property type="entry name" value="HAMP"/>
    <property type="match status" value="1"/>
</dbReference>
<dbReference type="OrthoDB" id="9760371at2"/>
<dbReference type="GO" id="GO:0005886">
    <property type="term" value="C:plasma membrane"/>
    <property type="evidence" value="ECO:0007669"/>
    <property type="project" value="UniProtKB-SubCell"/>
</dbReference>
<dbReference type="CDD" id="cd12913">
    <property type="entry name" value="PDC1_MCP_like"/>
    <property type="match status" value="1"/>
</dbReference>
<dbReference type="SUPFAM" id="SSF58104">
    <property type="entry name" value="Methyl-accepting chemotaxis protein (MCP) signaling domain"/>
    <property type="match status" value="1"/>
</dbReference>
<dbReference type="Gene3D" id="6.10.340.10">
    <property type="match status" value="1"/>
</dbReference>
<dbReference type="InterPro" id="IPR003660">
    <property type="entry name" value="HAMP_dom"/>
</dbReference>
<proteinExistence type="inferred from homology"/>
<dbReference type="InterPro" id="IPR004089">
    <property type="entry name" value="MCPsignal_dom"/>
</dbReference>
<comment type="subcellular location">
    <subcellularLocation>
        <location evidence="1">Cell membrane</location>
    </subcellularLocation>
</comment>
<dbReference type="Gene3D" id="1.10.287.950">
    <property type="entry name" value="Methyl-accepting chemotaxis protein"/>
    <property type="match status" value="1"/>
</dbReference>
<dbReference type="SMART" id="SM00304">
    <property type="entry name" value="HAMP"/>
    <property type="match status" value="1"/>
</dbReference>
<evidence type="ECO:0008006" key="13">
    <source>
        <dbReference type="Google" id="ProtNLM"/>
    </source>
</evidence>
<keyword evidence="2" id="KW-1003">Cell membrane</keyword>
<dbReference type="PROSITE" id="PS50111">
    <property type="entry name" value="CHEMOTAXIS_TRANSDUC_2"/>
    <property type="match status" value="1"/>
</dbReference>
<keyword evidence="4 6" id="KW-0807">Transducer</keyword>
<dbReference type="GO" id="GO:0007165">
    <property type="term" value="P:signal transduction"/>
    <property type="evidence" value="ECO:0007669"/>
    <property type="project" value="UniProtKB-KW"/>
</dbReference>
<comment type="similarity">
    <text evidence="5">Belongs to the methyl-accepting chemotaxis (MCP) protein family.</text>
</comment>
<dbReference type="Pfam" id="PF22673">
    <property type="entry name" value="MCP-like_PDC_1"/>
    <property type="match status" value="1"/>
</dbReference>
<evidence type="ECO:0000259" key="10">
    <source>
        <dbReference type="PROSITE" id="PS50885"/>
    </source>
</evidence>
<dbReference type="STRING" id="1150625.Q75_13315"/>
<dbReference type="EMBL" id="LDYG01000042">
    <property type="protein sequence ID" value="KUP05228.1"/>
    <property type="molecule type" value="Genomic_DNA"/>
</dbReference>
<dbReference type="CDD" id="cd06225">
    <property type="entry name" value="HAMP"/>
    <property type="match status" value="1"/>
</dbReference>
<dbReference type="Gene3D" id="3.30.450.20">
    <property type="entry name" value="PAS domain"/>
    <property type="match status" value="2"/>
</dbReference>
<name>A0A147K637_9BACI</name>
<dbReference type="Pfam" id="PF00015">
    <property type="entry name" value="MCPsignal"/>
    <property type="match status" value="1"/>
</dbReference>
<evidence type="ECO:0000313" key="12">
    <source>
        <dbReference type="Proteomes" id="UP000074108"/>
    </source>
</evidence>
<keyword evidence="3 8" id="KW-0472">Membrane</keyword>
<feature type="region of interest" description="Disordered" evidence="7">
    <location>
        <begin position="655"/>
        <end position="677"/>
    </location>
</feature>
<dbReference type="CDD" id="cd12912">
    <property type="entry name" value="PDC2_MCP_like"/>
    <property type="match status" value="1"/>
</dbReference>
<accession>A0A147K637</accession>
<evidence type="ECO:0000256" key="3">
    <source>
        <dbReference type="ARBA" id="ARBA00023136"/>
    </source>
</evidence>
<dbReference type="SUPFAM" id="SSF103190">
    <property type="entry name" value="Sensory domain-like"/>
    <property type="match status" value="1"/>
</dbReference>
<dbReference type="Proteomes" id="UP000074108">
    <property type="component" value="Unassembled WGS sequence"/>
</dbReference>
<keyword evidence="8" id="KW-1133">Transmembrane helix</keyword>
<evidence type="ECO:0000259" key="9">
    <source>
        <dbReference type="PROSITE" id="PS50111"/>
    </source>
</evidence>
<evidence type="ECO:0000256" key="5">
    <source>
        <dbReference type="ARBA" id="ARBA00029447"/>
    </source>
</evidence>
<dbReference type="PATRIC" id="fig|1150625.3.peg.2804"/>
<sequence length="686" mass="75119">MKLRRNPFQVSSKSLLVKMLSSILSIVLVSLLVLSTISIYVSYSIISSDSKTWLETELGETMDGIEKEFIGHQRIAESISQIVGVNGTDMSTSQYQNLLERMAVINESTLGTGVWFEPYAYQSETQYFGPYVYKDGNSTTFTEEYATADYDYPNQDWYVNGKGAMNWSTPYFDEATGITMITTAAPITNDRNEFIGVVSADIDLSTVQEQINNVQIKESGYAILFDQTGTVLAHPDTEKIMNSTIEEDPILSSLARMMTQPSGSSTIDSSEGKLTVQYATVPQTGWTLGIIVPQAELFASLYGLAWKVLLATIVALLAITVFVFFFTRSHTRKIIELNLAMERVATGDLTVHVPVKSTDEIGSLGLRLNETVGTIKSMVSSISDSAHALAATSAQLNVSSEETNRAIQEVATSIQRTAQITDDEVQHISVLKDVADRVVHLIQIISEQTKDLQKSALEAKVLAEEGNDSITSFVHNMKEIEDTSEKVSSRVKSLSSASKEIEGMVNLIDEIAEQTNLLALNASIEAARAGDHGKGFAVVAEEVRKLATESSSTSSTIKKLIREVQVHIEGVVAQMIVNMNAVKSGKVQVELSGENFTRISETIQRVATSSDETTKEIQSIEDHIAHLQKVVGEIHVLIEESNEFAQNVSAATEEQSAAVDEITSTSESLSERAGELEGEIQRFKLK</sequence>
<feature type="domain" description="Methyl-accepting transducer" evidence="9">
    <location>
        <begin position="399"/>
        <end position="670"/>
    </location>
</feature>
<feature type="domain" description="HAMP" evidence="10">
    <location>
        <begin position="328"/>
        <end position="380"/>
    </location>
</feature>
<protein>
    <recommendedName>
        <fullName evidence="13">Chemotaxis protein</fullName>
    </recommendedName>
</protein>